<comment type="caution">
    <text evidence="2">The sequence shown here is derived from an EMBL/GenBank/DDBJ whole genome shotgun (WGS) entry which is preliminary data.</text>
</comment>
<feature type="region of interest" description="Disordered" evidence="1">
    <location>
        <begin position="1"/>
        <end position="38"/>
    </location>
</feature>
<dbReference type="EMBL" id="JAGTTL010000025">
    <property type="protein sequence ID" value="KAK6302511.1"/>
    <property type="molecule type" value="Genomic_DNA"/>
</dbReference>
<protein>
    <submittedName>
        <fullName evidence="2">Uncharacterized protein</fullName>
    </submittedName>
</protein>
<evidence type="ECO:0000313" key="3">
    <source>
        <dbReference type="Proteomes" id="UP001356427"/>
    </source>
</evidence>
<accession>A0AAN8QKT1</accession>
<proteinExistence type="predicted"/>
<keyword evidence="3" id="KW-1185">Reference proteome</keyword>
<feature type="compositionally biased region" description="Basic and acidic residues" evidence="1">
    <location>
        <begin position="27"/>
        <end position="38"/>
    </location>
</feature>
<evidence type="ECO:0000256" key="1">
    <source>
        <dbReference type="SAM" id="MobiDB-lite"/>
    </source>
</evidence>
<dbReference type="AlphaFoldDB" id="A0AAN8QKT1"/>
<sequence length="69" mass="7837">MVKEQKNRIKSISVPGLGSSGGGTELESQRKQNERDNDALRIKVKVIDDQTETISKLRGWRHCRGTMRL</sequence>
<gene>
    <name evidence="2" type="ORF">J4Q44_G00268660</name>
</gene>
<reference evidence="2 3" key="1">
    <citation type="submission" date="2021-04" db="EMBL/GenBank/DDBJ databases">
        <authorList>
            <person name="De Guttry C."/>
            <person name="Zahm M."/>
            <person name="Klopp C."/>
            <person name="Cabau C."/>
            <person name="Louis A."/>
            <person name="Berthelot C."/>
            <person name="Parey E."/>
            <person name="Roest Crollius H."/>
            <person name="Montfort J."/>
            <person name="Robinson-Rechavi M."/>
            <person name="Bucao C."/>
            <person name="Bouchez O."/>
            <person name="Gislard M."/>
            <person name="Lluch J."/>
            <person name="Milhes M."/>
            <person name="Lampietro C."/>
            <person name="Lopez Roques C."/>
            <person name="Donnadieu C."/>
            <person name="Braasch I."/>
            <person name="Desvignes T."/>
            <person name="Postlethwait J."/>
            <person name="Bobe J."/>
            <person name="Wedekind C."/>
            <person name="Guiguen Y."/>
        </authorList>
    </citation>
    <scope>NUCLEOTIDE SEQUENCE [LARGE SCALE GENOMIC DNA]</scope>
    <source>
        <strain evidence="2">Cs_M1</strain>
        <tissue evidence="2">Blood</tissue>
    </source>
</reference>
<dbReference type="Proteomes" id="UP001356427">
    <property type="component" value="Unassembled WGS sequence"/>
</dbReference>
<evidence type="ECO:0000313" key="2">
    <source>
        <dbReference type="EMBL" id="KAK6302511.1"/>
    </source>
</evidence>
<name>A0AAN8QKT1_9TELE</name>
<organism evidence="2 3">
    <name type="scientific">Coregonus suidteri</name>
    <dbReference type="NCBI Taxonomy" id="861788"/>
    <lineage>
        <taxon>Eukaryota</taxon>
        <taxon>Metazoa</taxon>
        <taxon>Chordata</taxon>
        <taxon>Craniata</taxon>
        <taxon>Vertebrata</taxon>
        <taxon>Euteleostomi</taxon>
        <taxon>Actinopterygii</taxon>
        <taxon>Neopterygii</taxon>
        <taxon>Teleostei</taxon>
        <taxon>Protacanthopterygii</taxon>
        <taxon>Salmoniformes</taxon>
        <taxon>Salmonidae</taxon>
        <taxon>Coregoninae</taxon>
        <taxon>Coregonus</taxon>
    </lineage>
</organism>